<dbReference type="InterPro" id="IPR050217">
    <property type="entry name" value="Peroxiredoxin"/>
</dbReference>
<dbReference type="GO" id="GO:0042744">
    <property type="term" value="P:hydrogen peroxide catabolic process"/>
    <property type="evidence" value="ECO:0007669"/>
    <property type="project" value="TreeGrafter"/>
</dbReference>
<feature type="region of interest" description="Disordered" evidence="3">
    <location>
        <begin position="231"/>
        <end position="362"/>
    </location>
</feature>
<dbReference type="GO" id="GO:0033554">
    <property type="term" value="P:cellular response to stress"/>
    <property type="evidence" value="ECO:0007669"/>
    <property type="project" value="TreeGrafter"/>
</dbReference>
<dbReference type="CDD" id="cd03015">
    <property type="entry name" value="PRX_Typ2cys"/>
    <property type="match status" value="1"/>
</dbReference>
<dbReference type="Proteomes" id="UP000799440">
    <property type="component" value="Unassembled WGS sequence"/>
</dbReference>
<feature type="compositionally biased region" description="Basic and acidic residues" evidence="3">
    <location>
        <begin position="262"/>
        <end position="273"/>
    </location>
</feature>
<feature type="compositionally biased region" description="Basic residues" evidence="3">
    <location>
        <begin position="485"/>
        <end position="496"/>
    </location>
</feature>
<name>A0A6A6VNF1_9PLEO</name>
<dbReference type="InterPro" id="IPR036249">
    <property type="entry name" value="Thioredoxin-like_sf"/>
</dbReference>
<evidence type="ECO:0000259" key="4">
    <source>
        <dbReference type="PROSITE" id="PS51352"/>
    </source>
</evidence>
<evidence type="ECO:0000313" key="5">
    <source>
        <dbReference type="EMBL" id="KAF2751359.1"/>
    </source>
</evidence>
<accession>A0A6A6VNF1</accession>
<dbReference type="GO" id="GO:0008379">
    <property type="term" value="F:thioredoxin peroxidase activity"/>
    <property type="evidence" value="ECO:0007669"/>
    <property type="project" value="TreeGrafter"/>
</dbReference>
<evidence type="ECO:0000256" key="2">
    <source>
        <dbReference type="ARBA" id="ARBA00023002"/>
    </source>
</evidence>
<gene>
    <name evidence="5" type="ORF">M011DRAFT_473848</name>
</gene>
<feature type="region of interest" description="Disordered" evidence="3">
    <location>
        <begin position="409"/>
        <end position="520"/>
    </location>
</feature>
<evidence type="ECO:0000256" key="3">
    <source>
        <dbReference type="SAM" id="MobiDB-lite"/>
    </source>
</evidence>
<dbReference type="InterPro" id="IPR000866">
    <property type="entry name" value="AhpC/TSA"/>
</dbReference>
<reference evidence="5" key="1">
    <citation type="journal article" date="2020" name="Stud. Mycol.">
        <title>101 Dothideomycetes genomes: a test case for predicting lifestyles and emergence of pathogens.</title>
        <authorList>
            <person name="Haridas S."/>
            <person name="Albert R."/>
            <person name="Binder M."/>
            <person name="Bloem J."/>
            <person name="Labutti K."/>
            <person name="Salamov A."/>
            <person name="Andreopoulos B."/>
            <person name="Baker S."/>
            <person name="Barry K."/>
            <person name="Bills G."/>
            <person name="Bluhm B."/>
            <person name="Cannon C."/>
            <person name="Castanera R."/>
            <person name="Culley D."/>
            <person name="Daum C."/>
            <person name="Ezra D."/>
            <person name="Gonzalez J."/>
            <person name="Henrissat B."/>
            <person name="Kuo A."/>
            <person name="Liang C."/>
            <person name="Lipzen A."/>
            <person name="Lutzoni F."/>
            <person name="Magnuson J."/>
            <person name="Mondo S."/>
            <person name="Nolan M."/>
            <person name="Ohm R."/>
            <person name="Pangilinan J."/>
            <person name="Park H.-J."/>
            <person name="Ramirez L."/>
            <person name="Alfaro M."/>
            <person name="Sun H."/>
            <person name="Tritt A."/>
            <person name="Yoshinaga Y."/>
            <person name="Zwiers L.-H."/>
            <person name="Turgeon B."/>
            <person name="Goodwin S."/>
            <person name="Spatafora J."/>
            <person name="Crous P."/>
            <person name="Grigoriev I."/>
        </authorList>
    </citation>
    <scope>NUCLEOTIDE SEQUENCE</scope>
    <source>
        <strain evidence="5">CBS 119925</strain>
    </source>
</reference>
<feature type="compositionally biased region" description="Polar residues" evidence="3">
    <location>
        <begin position="234"/>
        <end position="247"/>
    </location>
</feature>
<dbReference type="PANTHER" id="PTHR10681:SF128">
    <property type="entry name" value="THIOREDOXIN-DEPENDENT PEROXIDE REDUCTASE, MITOCHONDRIAL"/>
    <property type="match status" value="1"/>
</dbReference>
<feature type="compositionally biased region" description="Basic and acidic residues" evidence="3">
    <location>
        <begin position="497"/>
        <end position="507"/>
    </location>
</feature>
<feature type="domain" description="Thioredoxin" evidence="4">
    <location>
        <begin position="7"/>
        <end position="169"/>
    </location>
</feature>
<dbReference type="Gene3D" id="3.40.30.10">
    <property type="entry name" value="Glutaredoxin"/>
    <property type="match status" value="1"/>
</dbReference>
<dbReference type="OrthoDB" id="185659at2759"/>
<dbReference type="SUPFAM" id="SSF52833">
    <property type="entry name" value="Thioredoxin-like"/>
    <property type="match status" value="1"/>
</dbReference>
<dbReference type="AlphaFoldDB" id="A0A6A6VNF1"/>
<evidence type="ECO:0000313" key="6">
    <source>
        <dbReference type="Proteomes" id="UP000799440"/>
    </source>
</evidence>
<dbReference type="GO" id="GO:0045454">
    <property type="term" value="P:cell redox homeostasis"/>
    <property type="evidence" value="ECO:0007669"/>
    <property type="project" value="TreeGrafter"/>
</dbReference>
<dbReference type="GO" id="GO:0006979">
    <property type="term" value="P:response to oxidative stress"/>
    <property type="evidence" value="ECO:0007669"/>
    <property type="project" value="TreeGrafter"/>
</dbReference>
<dbReference type="GO" id="GO:0005829">
    <property type="term" value="C:cytosol"/>
    <property type="evidence" value="ECO:0007669"/>
    <property type="project" value="TreeGrafter"/>
</dbReference>
<keyword evidence="6" id="KW-1185">Reference proteome</keyword>
<keyword evidence="2" id="KW-0560">Oxidoreductase</keyword>
<organism evidence="5 6">
    <name type="scientific">Sporormia fimetaria CBS 119925</name>
    <dbReference type="NCBI Taxonomy" id="1340428"/>
    <lineage>
        <taxon>Eukaryota</taxon>
        <taxon>Fungi</taxon>
        <taxon>Dikarya</taxon>
        <taxon>Ascomycota</taxon>
        <taxon>Pezizomycotina</taxon>
        <taxon>Dothideomycetes</taxon>
        <taxon>Pleosporomycetidae</taxon>
        <taxon>Pleosporales</taxon>
        <taxon>Sporormiaceae</taxon>
        <taxon>Sporormia</taxon>
    </lineage>
</organism>
<sequence>MGSLGKVRIGSRAPDFHCDAVTKGVIEGVSLADYIGGKGQRWLVILFIPAAFSFVCPTEVLAFQNCLEEFSNRKTQVVFVSVDTKHSLWHWQNVPRQYGGLGPIDIPLLSDVSHKMCRDYGVLIEDEGVCLRGMFILDGKGIVQHVTLNNVTVGRSVLEALRLLEAFQAVDRHGVLCPIDWKPPAESAAASNTISNALTESHNEHFANIQREFGDTLVTDLDAKYENISRHESNAAQSVEQNGTSRQGSHDYSTRSGTASSTRDDGNDAKRATENSSPKSLHVNGSVFVLPNSDEPRTNSAPPSTCGTPVSTPLVTRPPPLKLASFSSRRSRGSDHLLDRKASISRPQCHTTPSHPPLHPKRITTILPNTYESRRGSHVVLEFADPTSSPQSSPPAQNIASMATYTSTARLPHVSPTPSSRSATSRHRPSHRLATATYNPSPATSPDAGTEKEGPPSGSTRLQMNFDAIKKMSGMGSGLASPRYKFGRKSPLPRKGRISEGDERESGYFDSVGSEGEVGH</sequence>
<dbReference type="PROSITE" id="PS51352">
    <property type="entry name" value="THIOREDOXIN_2"/>
    <property type="match status" value="1"/>
</dbReference>
<dbReference type="EMBL" id="MU006562">
    <property type="protein sequence ID" value="KAF2751359.1"/>
    <property type="molecule type" value="Genomic_DNA"/>
</dbReference>
<evidence type="ECO:0000256" key="1">
    <source>
        <dbReference type="ARBA" id="ARBA00009796"/>
    </source>
</evidence>
<dbReference type="Pfam" id="PF00578">
    <property type="entry name" value="AhpC-TSA"/>
    <property type="match status" value="1"/>
</dbReference>
<feature type="compositionally biased region" description="Polar residues" evidence="3">
    <location>
        <begin position="298"/>
        <end position="314"/>
    </location>
</feature>
<protein>
    <submittedName>
        <fullName evidence="5">Thioredoxin-like protein</fullName>
    </submittedName>
</protein>
<comment type="similarity">
    <text evidence="1">Belongs to the peroxiredoxin family. AhpC/Prx1 subfamily.</text>
</comment>
<proteinExistence type="inferred from homology"/>
<dbReference type="InterPro" id="IPR013766">
    <property type="entry name" value="Thioredoxin_domain"/>
</dbReference>
<feature type="compositionally biased region" description="Basic and acidic residues" evidence="3">
    <location>
        <begin position="332"/>
        <end position="342"/>
    </location>
</feature>
<dbReference type="PANTHER" id="PTHR10681">
    <property type="entry name" value="THIOREDOXIN PEROXIDASE"/>
    <property type="match status" value="1"/>
</dbReference>